<dbReference type="SUPFAM" id="SSF81660">
    <property type="entry name" value="Metal cation-transporting ATPase, ATP-binding domain N"/>
    <property type="match status" value="1"/>
</dbReference>
<evidence type="ECO:0000256" key="14">
    <source>
        <dbReference type="PIRSR" id="PIRSR606539-2"/>
    </source>
</evidence>
<keyword evidence="7 14" id="KW-0067">ATP-binding</keyword>
<feature type="domain" description="P-type ATPase N-terminal" evidence="18">
    <location>
        <begin position="50"/>
        <end position="108"/>
    </location>
</feature>
<comment type="similarity">
    <text evidence="3 16">Belongs to the cation transport ATPase (P-type) (TC 3.A.3) family. Type IV subfamily.</text>
</comment>
<dbReference type="Pfam" id="PF16212">
    <property type="entry name" value="PhoLip_ATPase_C"/>
    <property type="match status" value="1"/>
</dbReference>
<organism evidence="20 21">
    <name type="scientific">Brachionus calyciflorus</name>
    <dbReference type="NCBI Taxonomy" id="104777"/>
    <lineage>
        <taxon>Eukaryota</taxon>
        <taxon>Metazoa</taxon>
        <taxon>Spiralia</taxon>
        <taxon>Gnathifera</taxon>
        <taxon>Rotifera</taxon>
        <taxon>Eurotatoria</taxon>
        <taxon>Monogononta</taxon>
        <taxon>Pseudotrocha</taxon>
        <taxon>Ploima</taxon>
        <taxon>Brachionidae</taxon>
        <taxon>Brachionus</taxon>
    </lineage>
</organism>
<dbReference type="Proteomes" id="UP000663879">
    <property type="component" value="Unassembled WGS sequence"/>
</dbReference>
<dbReference type="InterPro" id="IPR008250">
    <property type="entry name" value="ATPase_P-typ_transduc_dom_A_sf"/>
</dbReference>
<dbReference type="InterPro" id="IPR044492">
    <property type="entry name" value="P_typ_ATPase_HD_dom"/>
</dbReference>
<evidence type="ECO:0000259" key="19">
    <source>
        <dbReference type="Pfam" id="PF16212"/>
    </source>
</evidence>
<dbReference type="SUPFAM" id="SSF81665">
    <property type="entry name" value="Calcium ATPase, transmembrane domain M"/>
    <property type="match status" value="1"/>
</dbReference>
<dbReference type="InterPro" id="IPR001757">
    <property type="entry name" value="P_typ_ATPase"/>
</dbReference>
<dbReference type="InterPro" id="IPR023298">
    <property type="entry name" value="ATPase_P-typ_TM_dom_sf"/>
</dbReference>
<feature type="binding site" evidence="15">
    <location>
        <position position="774"/>
    </location>
    <ligand>
        <name>Mg(2+)</name>
        <dbReference type="ChEBI" id="CHEBI:18420"/>
    </ligand>
</feature>
<dbReference type="GO" id="GO:0005886">
    <property type="term" value="C:plasma membrane"/>
    <property type="evidence" value="ECO:0007669"/>
    <property type="project" value="TreeGrafter"/>
</dbReference>
<comment type="subcellular location">
    <subcellularLocation>
        <location evidence="2">Endomembrane system</location>
    </subcellularLocation>
    <subcellularLocation>
        <location evidence="1 16">Membrane</location>
        <topology evidence="1 16">Multi-pass membrane protein</topology>
    </subcellularLocation>
</comment>
<dbReference type="OrthoDB" id="377733at2759"/>
<dbReference type="InterPro" id="IPR032630">
    <property type="entry name" value="P_typ_ATPase_c"/>
</dbReference>
<feature type="transmembrane region" description="Helical" evidence="16">
    <location>
        <begin position="1021"/>
        <end position="1048"/>
    </location>
</feature>
<dbReference type="SFLD" id="SFLDS00003">
    <property type="entry name" value="Haloacid_Dehalogenase"/>
    <property type="match status" value="1"/>
</dbReference>
<dbReference type="GO" id="GO:0000287">
    <property type="term" value="F:magnesium ion binding"/>
    <property type="evidence" value="ECO:0007669"/>
    <property type="project" value="UniProtKB-UniRule"/>
</dbReference>
<dbReference type="InterPro" id="IPR059000">
    <property type="entry name" value="ATPase_P-type_domA"/>
</dbReference>
<evidence type="ECO:0000256" key="13">
    <source>
        <dbReference type="PIRSR" id="PIRSR606539-1"/>
    </source>
</evidence>
<dbReference type="NCBIfam" id="TIGR01494">
    <property type="entry name" value="ATPase_P-type"/>
    <property type="match status" value="1"/>
</dbReference>
<dbReference type="NCBIfam" id="TIGR01652">
    <property type="entry name" value="ATPase-Plipid"/>
    <property type="match status" value="1"/>
</dbReference>
<keyword evidence="11 16" id="KW-0472">Membrane</keyword>
<evidence type="ECO:0000259" key="18">
    <source>
        <dbReference type="Pfam" id="PF16209"/>
    </source>
</evidence>
<feature type="binding site" evidence="14">
    <location>
        <position position="420"/>
    </location>
    <ligand>
        <name>ATP</name>
        <dbReference type="ChEBI" id="CHEBI:30616"/>
    </ligand>
</feature>
<dbReference type="GO" id="GO:0140326">
    <property type="term" value="F:ATPase-coupled intramembrane lipid transporter activity"/>
    <property type="evidence" value="ECO:0007669"/>
    <property type="project" value="UniProtKB-EC"/>
</dbReference>
<evidence type="ECO:0000256" key="7">
    <source>
        <dbReference type="ARBA" id="ARBA00022840"/>
    </source>
</evidence>
<dbReference type="Gene3D" id="2.70.150.10">
    <property type="entry name" value="Calcium-transporting ATPase, cytoplasmic transduction domain A"/>
    <property type="match status" value="1"/>
</dbReference>
<dbReference type="PRINTS" id="PR00119">
    <property type="entry name" value="CATATPASE"/>
</dbReference>
<dbReference type="EC" id="7.6.2.1" evidence="16"/>
<evidence type="ECO:0000313" key="20">
    <source>
        <dbReference type="EMBL" id="CAF0782460.1"/>
    </source>
</evidence>
<dbReference type="PANTHER" id="PTHR24092:SF175">
    <property type="entry name" value="PHOSPHOLIPID-TRANSPORTING ATPASE"/>
    <property type="match status" value="1"/>
</dbReference>
<dbReference type="InterPro" id="IPR006539">
    <property type="entry name" value="P-type_ATPase_IV"/>
</dbReference>
<feature type="binding site" evidence="15">
    <location>
        <position position="419"/>
    </location>
    <ligand>
        <name>Mg(2+)</name>
        <dbReference type="ChEBI" id="CHEBI:18420"/>
    </ligand>
</feature>
<keyword evidence="4 16" id="KW-0812">Transmembrane</keyword>
<feature type="binding site" evidence="15">
    <location>
        <position position="770"/>
    </location>
    <ligand>
        <name>Mg(2+)</name>
        <dbReference type="ChEBI" id="CHEBI:18420"/>
    </ligand>
</feature>
<feature type="active site" description="4-aspartylphosphate intermediate" evidence="13">
    <location>
        <position position="419"/>
    </location>
</feature>
<evidence type="ECO:0000256" key="10">
    <source>
        <dbReference type="ARBA" id="ARBA00022989"/>
    </source>
</evidence>
<dbReference type="PROSITE" id="PS00154">
    <property type="entry name" value="ATPASE_E1_E2"/>
    <property type="match status" value="1"/>
</dbReference>
<dbReference type="Gene3D" id="3.40.1110.10">
    <property type="entry name" value="Calcium-transporting ATPase, cytoplasmic domain N"/>
    <property type="match status" value="2"/>
</dbReference>
<sequence>MNEPNLDKFLKKVPKLKNLFEKTGLIKNTGKSQENRLIFINNIYPDDFKDRKRIDYGNNRIRTSKYSLISFLPKNLYEQFRRVANFYFLVNILITFLLPEPPKNPFTSMIPLAMVVTFTAIKQAYEDFLRHQSDSEVNNDLVRVIKNGNFVNIKRKDIKCGDIIEVKVDNSFPCDMLLLHAQTEDGSCHVTTANLDGETNLKLRSLPKKFPLFKDKSELINLKGRITCDKPNVDLYEFKGKLEIDNSKYFLSNENLLLRGSTLKIASVIYGCAIYTGKDTKLMLNSKFKASKLSCIERTLNKFILFFLALLFLYATACLFGSIIYKNLYTDHWYLRNIEPKFYGNKFLYYLIEVLFYLSLFSNIIPISMYISIESQKFLGTKFFEWDINMYDENMDQPAKANNSNINEDLGQVEYLFTDKTGTLTENEMIFRQFYLNGNIYDFKNGLVKKLGSDEPVKNLLEFENFFLCLCLCHTVQVDYKAKEKYQASSPDEYSFIIFCEKLGIVFKGDVRSFSSQIRSIDYFGQDLNYELLHILEFDSFRAEDSILSKCTQNDSENFLGAINQFANHGWRTLAMAYKTIEQKDYEFYDQLLKEAYNDLSEKRNETLKTLFDTIESNLDLIGCSAVEDRLQDDVSSTLVDLRRAGIKIWVLTGDKKETAINISDSCKHFSPKMHKMFLTDFNDINLLMDRLNSDLNYVKDHKNKKSFAYIIDGKTLSYVFKFELGNNFRNICLYCDAVLCCRMSPSQKAEVVKLVKESKTKPITCAIGDGANDVSMIQEAHIGLGIFGKEGRHAVRSSDFAFAKFKHLKRALLVHGYLFYSRLSTLVLYFFYKNLVFVNCQIFYAPTTGFSVQSLYHGIYMMFYNVFFTSFPIVIYGLLEQKINIGKLEMDPKFYKTIRKNKLLSLFQFAKWNLLGFWHSLVAYYSTYFLYTGDLISIAPNGQISGEVQYGTIVFIQVLIIVHLKLFIEWKAINLFAFTSYFMSLLAFVIYCIIPNSFIIPYPLTAFTENQSLYWVFYKILSYPSIWLCIFLSSSIALIPDILIHIFENVFEEYKEKLNDKMANRIKSKYLDDVPHYMNEQHKKREKLKRRKSINWKIQDKYNESFKLSQSINNQSNFQNKSDKTVNLENSEINEQFFRYHREYRF</sequence>
<evidence type="ECO:0000259" key="17">
    <source>
        <dbReference type="Pfam" id="PF00122"/>
    </source>
</evidence>
<dbReference type="GO" id="GO:0005783">
    <property type="term" value="C:endoplasmic reticulum"/>
    <property type="evidence" value="ECO:0007669"/>
    <property type="project" value="TreeGrafter"/>
</dbReference>
<keyword evidence="8 15" id="KW-0460">Magnesium</keyword>
<feature type="binding site" evidence="14">
    <location>
        <position position="773"/>
    </location>
    <ligand>
        <name>ATP</name>
        <dbReference type="ChEBI" id="CHEBI:30616"/>
    </ligand>
</feature>
<dbReference type="SFLD" id="SFLDG00002">
    <property type="entry name" value="C1.7:_P-type_atpase_like"/>
    <property type="match status" value="1"/>
</dbReference>
<feature type="binding site" evidence="14">
    <location>
        <position position="419"/>
    </location>
    <ligand>
        <name>ATP</name>
        <dbReference type="ChEBI" id="CHEBI:30616"/>
    </ligand>
</feature>
<protein>
    <recommendedName>
        <fullName evidence="16">Phospholipid-transporting ATPase</fullName>
        <ecNumber evidence="16">7.6.2.1</ecNumber>
    </recommendedName>
</protein>
<evidence type="ECO:0000256" key="16">
    <source>
        <dbReference type="RuleBase" id="RU362033"/>
    </source>
</evidence>
<feature type="binding site" evidence="14">
    <location>
        <position position="493"/>
    </location>
    <ligand>
        <name>ATP</name>
        <dbReference type="ChEBI" id="CHEBI:30616"/>
    </ligand>
</feature>
<dbReference type="SFLD" id="SFLDF00027">
    <property type="entry name" value="p-type_atpase"/>
    <property type="match status" value="1"/>
</dbReference>
<feature type="domain" description="P-type ATPase C-terminal" evidence="19">
    <location>
        <begin position="796"/>
        <end position="1053"/>
    </location>
</feature>
<keyword evidence="9 16" id="KW-1278">Translocase</keyword>
<dbReference type="Pfam" id="PF00122">
    <property type="entry name" value="E1-E2_ATPase"/>
    <property type="match status" value="1"/>
</dbReference>
<feature type="domain" description="P-type ATPase A" evidence="17">
    <location>
        <begin position="139"/>
        <end position="200"/>
    </location>
</feature>
<dbReference type="GO" id="GO:0005524">
    <property type="term" value="F:ATP binding"/>
    <property type="evidence" value="ECO:0007669"/>
    <property type="project" value="UniProtKB-UniRule"/>
</dbReference>
<dbReference type="InterPro" id="IPR023299">
    <property type="entry name" value="ATPase_P-typ_cyto_dom_N"/>
</dbReference>
<feature type="binding site" evidence="14">
    <location>
        <position position="538"/>
    </location>
    <ligand>
        <name>ATP</name>
        <dbReference type="ChEBI" id="CHEBI:30616"/>
    </ligand>
</feature>
<keyword evidence="6 14" id="KW-0547">Nucleotide-binding</keyword>
<evidence type="ECO:0000256" key="15">
    <source>
        <dbReference type="PIRSR" id="PIRSR606539-3"/>
    </source>
</evidence>
<dbReference type="AlphaFoldDB" id="A0A813RK45"/>
<evidence type="ECO:0000256" key="9">
    <source>
        <dbReference type="ARBA" id="ARBA00022967"/>
    </source>
</evidence>
<evidence type="ECO:0000256" key="12">
    <source>
        <dbReference type="ARBA" id="ARBA00034036"/>
    </source>
</evidence>
<dbReference type="InterPro" id="IPR036412">
    <property type="entry name" value="HAD-like_sf"/>
</dbReference>
<feature type="transmembrane region" description="Helical" evidence="16">
    <location>
        <begin position="860"/>
        <end position="880"/>
    </location>
</feature>
<feature type="binding site" evidence="14">
    <location>
        <position position="421"/>
    </location>
    <ligand>
        <name>ATP</name>
        <dbReference type="ChEBI" id="CHEBI:30616"/>
    </ligand>
</feature>
<dbReference type="SUPFAM" id="SSF56784">
    <property type="entry name" value="HAD-like"/>
    <property type="match status" value="1"/>
</dbReference>
<name>A0A813RK45_9BILA</name>
<feature type="binding site" evidence="14">
    <location>
        <position position="653"/>
    </location>
    <ligand>
        <name>ATP</name>
        <dbReference type="ChEBI" id="CHEBI:30616"/>
    </ligand>
</feature>
<feature type="binding site" evidence="15">
    <location>
        <position position="421"/>
    </location>
    <ligand>
        <name>Mg(2+)</name>
        <dbReference type="ChEBI" id="CHEBI:18420"/>
    </ligand>
</feature>
<feature type="binding site" evidence="14">
    <location>
        <position position="654"/>
    </location>
    <ligand>
        <name>ATP</name>
        <dbReference type="ChEBI" id="CHEBI:30616"/>
    </ligand>
</feature>
<evidence type="ECO:0000256" key="8">
    <source>
        <dbReference type="ARBA" id="ARBA00022842"/>
    </source>
</evidence>
<dbReference type="Pfam" id="PF16209">
    <property type="entry name" value="PhoLip_ATPase_N"/>
    <property type="match status" value="1"/>
</dbReference>
<dbReference type="GO" id="GO:0045332">
    <property type="term" value="P:phospholipid translocation"/>
    <property type="evidence" value="ECO:0007669"/>
    <property type="project" value="TreeGrafter"/>
</dbReference>
<accession>A0A813RK45</accession>
<comment type="catalytic activity">
    <reaction evidence="12 16">
        <text>ATP + H2O + phospholipidSide 1 = ADP + phosphate + phospholipidSide 2.</text>
        <dbReference type="EC" id="7.6.2.1"/>
    </reaction>
</comment>
<keyword evidence="21" id="KW-1185">Reference proteome</keyword>
<feature type="binding site" evidence="14">
    <location>
        <position position="655"/>
    </location>
    <ligand>
        <name>ATP</name>
        <dbReference type="ChEBI" id="CHEBI:30616"/>
    </ligand>
</feature>
<dbReference type="FunFam" id="3.40.50.1000:FF:000014">
    <property type="entry name" value="Phospholipid-transporting ATPase"/>
    <property type="match status" value="1"/>
</dbReference>
<dbReference type="InterPro" id="IPR018303">
    <property type="entry name" value="ATPase_P-typ_P_site"/>
</dbReference>
<dbReference type="Pfam" id="PF13246">
    <property type="entry name" value="Cation_ATPase"/>
    <property type="match status" value="1"/>
</dbReference>
<dbReference type="SUPFAM" id="SSF81653">
    <property type="entry name" value="Calcium ATPase, transduction domain A"/>
    <property type="match status" value="1"/>
</dbReference>
<keyword evidence="5 15" id="KW-0479">Metal-binding</keyword>
<reference evidence="20" key="1">
    <citation type="submission" date="2021-02" db="EMBL/GenBank/DDBJ databases">
        <authorList>
            <person name="Nowell W R."/>
        </authorList>
    </citation>
    <scope>NUCLEOTIDE SEQUENCE</scope>
    <source>
        <strain evidence="20">Ploen Becks lab</strain>
    </source>
</reference>
<dbReference type="InterPro" id="IPR032631">
    <property type="entry name" value="P-type_ATPase_N"/>
</dbReference>
<comment type="cofactor">
    <cofactor evidence="15">
        <name>Mg(2+)</name>
        <dbReference type="ChEBI" id="CHEBI:18420"/>
    </cofactor>
</comment>
<evidence type="ECO:0000256" key="11">
    <source>
        <dbReference type="ARBA" id="ARBA00023136"/>
    </source>
</evidence>
<feature type="transmembrane region" description="Helical" evidence="16">
    <location>
        <begin position="303"/>
        <end position="325"/>
    </location>
</feature>
<feature type="transmembrane region" description="Helical" evidence="16">
    <location>
        <begin position="949"/>
        <end position="969"/>
    </location>
</feature>
<evidence type="ECO:0000256" key="6">
    <source>
        <dbReference type="ARBA" id="ARBA00022741"/>
    </source>
</evidence>
<feature type="binding site" evidence="14">
    <location>
        <position position="743"/>
    </location>
    <ligand>
        <name>ATP</name>
        <dbReference type="ChEBI" id="CHEBI:30616"/>
    </ligand>
</feature>
<dbReference type="Gene3D" id="3.40.50.1000">
    <property type="entry name" value="HAD superfamily/HAD-like"/>
    <property type="match status" value="1"/>
</dbReference>
<evidence type="ECO:0000256" key="1">
    <source>
        <dbReference type="ARBA" id="ARBA00004141"/>
    </source>
</evidence>
<evidence type="ECO:0000313" key="21">
    <source>
        <dbReference type="Proteomes" id="UP000663879"/>
    </source>
</evidence>
<feature type="binding site" evidence="14">
    <location>
        <position position="572"/>
    </location>
    <ligand>
        <name>ATP</name>
        <dbReference type="ChEBI" id="CHEBI:30616"/>
    </ligand>
</feature>
<feature type="binding site" evidence="14">
    <location>
        <position position="749"/>
    </location>
    <ligand>
        <name>ATP</name>
        <dbReference type="ChEBI" id="CHEBI:30616"/>
    </ligand>
</feature>
<feature type="transmembrane region" description="Helical" evidence="16">
    <location>
        <begin position="910"/>
        <end position="929"/>
    </location>
</feature>
<dbReference type="GO" id="GO:0016887">
    <property type="term" value="F:ATP hydrolysis activity"/>
    <property type="evidence" value="ECO:0007669"/>
    <property type="project" value="InterPro"/>
</dbReference>
<evidence type="ECO:0000256" key="2">
    <source>
        <dbReference type="ARBA" id="ARBA00004308"/>
    </source>
</evidence>
<feature type="transmembrane region" description="Helical" evidence="16">
    <location>
        <begin position="976"/>
        <end position="1001"/>
    </location>
</feature>
<proteinExistence type="inferred from homology"/>
<feature type="binding site" evidence="14">
    <location>
        <position position="774"/>
    </location>
    <ligand>
        <name>ATP</name>
        <dbReference type="ChEBI" id="CHEBI:30616"/>
    </ligand>
</feature>
<evidence type="ECO:0000256" key="3">
    <source>
        <dbReference type="ARBA" id="ARBA00008109"/>
    </source>
</evidence>
<dbReference type="PANTHER" id="PTHR24092">
    <property type="entry name" value="PROBABLE PHOSPHOLIPID-TRANSPORTING ATPASE"/>
    <property type="match status" value="1"/>
</dbReference>
<dbReference type="InterPro" id="IPR023214">
    <property type="entry name" value="HAD_sf"/>
</dbReference>
<evidence type="ECO:0000256" key="5">
    <source>
        <dbReference type="ARBA" id="ARBA00022723"/>
    </source>
</evidence>
<comment type="caution">
    <text evidence="20">The sequence shown here is derived from an EMBL/GenBank/DDBJ whole genome shotgun (WGS) entry which is preliminary data.</text>
</comment>
<feature type="transmembrane region" description="Helical" evidence="16">
    <location>
        <begin position="347"/>
        <end position="373"/>
    </location>
</feature>
<keyword evidence="10 16" id="KW-1133">Transmembrane helix</keyword>
<evidence type="ECO:0000256" key="4">
    <source>
        <dbReference type="ARBA" id="ARBA00022692"/>
    </source>
</evidence>
<dbReference type="EMBL" id="CAJNOC010000609">
    <property type="protein sequence ID" value="CAF0782460.1"/>
    <property type="molecule type" value="Genomic_DNA"/>
</dbReference>
<gene>
    <name evidence="20" type="ORF">OXX778_LOCUS5537</name>
</gene>